<dbReference type="PANTHER" id="PTHR43298:SF2">
    <property type="entry name" value="FMN_FAD EXPORTER YEEO-RELATED"/>
    <property type="match status" value="1"/>
</dbReference>
<dbReference type="Proteomes" id="UP000886724">
    <property type="component" value="Unassembled WGS sequence"/>
</dbReference>
<keyword evidence="9 13" id="KW-1133">Transmembrane helix</keyword>
<evidence type="ECO:0000256" key="8">
    <source>
        <dbReference type="ARBA" id="ARBA00022692"/>
    </source>
</evidence>
<evidence type="ECO:0000313" key="14">
    <source>
        <dbReference type="EMBL" id="HIX81370.1"/>
    </source>
</evidence>
<evidence type="ECO:0000256" key="11">
    <source>
        <dbReference type="ARBA" id="ARBA00023136"/>
    </source>
</evidence>
<evidence type="ECO:0000256" key="9">
    <source>
        <dbReference type="ARBA" id="ARBA00022989"/>
    </source>
</evidence>
<reference evidence="14" key="2">
    <citation type="submission" date="2021-04" db="EMBL/GenBank/DDBJ databases">
        <authorList>
            <person name="Gilroy R."/>
        </authorList>
    </citation>
    <scope>NUCLEOTIDE SEQUENCE</scope>
    <source>
        <strain evidence="14">ChiGjej1B1-14440</strain>
    </source>
</reference>
<dbReference type="Pfam" id="PF01554">
    <property type="entry name" value="MatE"/>
    <property type="match status" value="2"/>
</dbReference>
<feature type="transmembrane region" description="Helical" evidence="13">
    <location>
        <begin position="12"/>
        <end position="31"/>
    </location>
</feature>
<dbReference type="PANTHER" id="PTHR43298">
    <property type="entry name" value="MULTIDRUG RESISTANCE PROTEIN NORM-RELATED"/>
    <property type="match status" value="1"/>
</dbReference>
<dbReference type="NCBIfam" id="TIGR00797">
    <property type="entry name" value="matE"/>
    <property type="match status" value="1"/>
</dbReference>
<comment type="similarity">
    <text evidence="3">Belongs to the multi antimicrobial extrusion (MATE) (TC 2.A.66.1) family.</text>
</comment>
<keyword evidence="10" id="KW-0406">Ion transport</keyword>
<protein>
    <recommendedName>
        <fullName evidence="4">Probable multidrug resistance protein NorM</fullName>
    </recommendedName>
    <alternativeName>
        <fullName evidence="12">Multidrug-efflux transporter</fullName>
    </alternativeName>
</protein>
<dbReference type="InterPro" id="IPR002528">
    <property type="entry name" value="MATE_fam"/>
</dbReference>
<gene>
    <name evidence="14" type="ORF">H9980_05270</name>
</gene>
<feature type="transmembrane region" description="Helical" evidence="13">
    <location>
        <begin position="200"/>
        <end position="220"/>
    </location>
</feature>
<evidence type="ECO:0000256" key="5">
    <source>
        <dbReference type="ARBA" id="ARBA00022448"/>
    </source>
</evidence>
<comment type="caution">
    <text evidence="14">The sequence shown here is derived from an EMBL/GenBank/DDBJ whole genome shotgun (WGS) entry which is preliminary data.</text>
</comment>
<feature type="transmembrane region" description="Helical" evidence="13">
    <location>
        <begin position="43"/>
        <end position="71"/>
    </location>
</feature>
<dbReference type="GO" id="GO:0006811">
    <property type="term" value="P:monoatomic ion transport"/>
    <property type="evidence" value="ECO:0007669"/>
    <property type="project" value="UniProtKB-KW"/>
</dbReference>
<keyword evidence="11 13" id="KW-0472">Membrane</keyword>
<evidence type="ECO:0000256" key="13">
    <source>
        <dbReference type="SAM" id="Phobius"/>
    </source>
</evidence>
<evidence type="ECO:0000256" key="2">
    <source>
        <dbReference type="ARBA" id="ARBA00004651"/>
    </source>
</evidence>
<accession>A0A9D2BLR4</accession>
<name>A0A9D2BLR4_9FIRM</name>
<dbReference type="PIRSF" id="PIRSF006603">
    <property type="entry name" value="DinF"/>
    <property type="match status" value="1"/>
</dbReference>
<dbReference type="GO" id="GO:0042910">
    <property type="term" value="F:xenobiotic transmembrane transporter activity"/>
    <property type="evidence" value="ECO:0007669"/>
    <property type="project" value="InterPro"/>
</dbReference>
<dbReference type="GO" id="GO:0005886">
    <property type="term" value="C:plasma membrane"/>
    <property type="evidence" value="ECO:0007669"/>
    <property type="project" value="UniProtKB-SubCell"/>
</dbReference>
<keyword evidence="5" id="KW-0813">Transport</keyword>
<dbReference type="EMBL" id="DXET01000113">
    <property type="protein sequence ID" value="HIX81370.1"/>
    <property type="molecule type" value="Genomic_DNA"/>
</dbReference>
<dbReference type="InterPro" id="IPR050222">
    <property type="entry name" value="MATE_MdtK"/>
</dbReference>
<evidence type="ECO:0000256" key="10">
    <source>
        <dbReference type="ARBA" id="ARBA00023065"/>
    </source>
</evidence>
<comment type="function">
    <text evidence="1">Multidrug efflux pump.</text>
</comment>
<keyword evidence="8 13" id="KW-0812">Transmembrane</keyword>
<evidence type="ECO:0000313" key="15">
    <source>
        <dbReference type="Proteomes" id="UP000886724"/>
    </source>
</evidence>
<feature type="transmembrane region" description="Helical" evidence="13">
    <location>
        <begin position="390"/>
        <end position="414"/>
    </location>
</feature>
<dbReference type="InterPro" id="IPR048279">
    <property type="entry name" value="MdtK-like"/>
</dbReference>
<feature type="transmembrane region" description="Helical" evidence="13">
    <location>
        <begin position="318"/>
        <end position="341"/>
    </location>
</feature>
<proteinExistence type="inferred from homology"/>
<evidence type="ECO:0000256" key="4">
    <source>
        <dbReference type="ARBA" id="ARBA00020268"/>
    </source>
</evidence>
<evidence type="ECO:0000256" key="7">
    <source>
        <dbReference type="ARBA" id="ARBA00022475"/>
    </source>
</evidence>
<comment type="subcellular location">
    <subcellularLocation>
        <location evidence="2">Cell membrane</location>
        <topology evidence="2">Multi-pass membrane protein</topology>
    </subcellularLocation>
</comment>
<keyword evidence="6" id="KW-0050">Antiport</keyword>
<dbReference type="GO" id="GO:0015297">
    <property type="term" value="F:antiporter activity"/>
    <property type="evidence" value="ECO:0007669"/>
    <property type="project" value="UniProtKB-KW"/>
</dbReference>
<evidence type="ECO:0000256" key="3">
    <source>
        <dbReference type="ARBA" id="ARBA00010199"/>
    </source>
</evidence>
<feature type="transmembrane region" description="Helical" evidence="13">
    <location>
        <begin position="163"/>
        <end position="180"/>
    </location>
</feature>
<feature type="transmembrane region" description="Helical" evidence="13">
    <location>
        <begin position="91"/>
        <end position="110"/>
    </location>
</feature>
<dbReference type="AlphaFoldDB" id="A0A9D2BLR4"/>
<organism evidence="14 15">
    <name type="scientific">Candidatus Erysipelatoclostridium merdavium</name>
    <dbReference type="NCBI Taxonomy" id="2838566"/>
    <lineage>
        <taxon>Bacteria</taxon>
        <taxon>Bacillati</taxon>
        <taxon>Bacillota</taxon>
        <taxon>Erysipelotrichia</taxon>
        <taxon>Erysipelotrichales</taxon>
        <taxon>Erysipelotrichales incertae sedis</taxon>
    </lineage>
</organism>
<evidence type="ECO:0000256" key="6">
    <source>
        <dbReference type="ARBA" id="ARBA00022449"/>
    </source>
</evidence>
<dbReference type="CDD" id="cd13137">
    <property type="entry name" value="MATE_NorM_like"/>
    <property type="match status" value="1"/>
</dbReference>
<feature type="transmembrane region" description="Helical" evidence="13">
    <location>
        <begin position="130"/>
        <end position="151"/>
    </location>
</feature>
<evidence type="ECO:0000256" key="1">
    <source>
        <dbReference type="ARBA" id="ARBA00003408"/>
    </source>
</evidence>
<reference evidence="14" key="1">
    <citation type="journal article" date="2021" name="PeerJ">
        <title>Extensive microbial diversity within the chicken gut microbiome revealed by metagenomics and culture.</title>
        <authorList>
            <person name="Gilroy R."/>
            <person name="Ravi A."/>
            <person name="Getino M."/>
            <person name="Pursley I."/>
            <person name="Horton D.L."/>
            <person name="Alikhan N.F."/>
            <person name="Baker D."/>
            <person name="Gharbi K."/>
            <person name="Hall N."/>
            <person name="Watson M."/>
            <person name="Adriaenssens E.M."/>
            <person name="Foster-Nyarko E."/>
            <person name="Jarju S."/>
            <person name="Secka A."/>
            <person name="Antonio M."/>
            <person name="Oren A."/>
            <person name="Chaudhuri R.R."/>
            <person name="La Ragione R."/>
            <person name="Hildebrand F."/>
            <person name="Pallen M.J."/>
        </authorList>
    </citation>
    <scope>NUCLEOTIDE SEQUENCE</scope>
    <source>
        <strain evidence="14">ChiGjej1B1-14440</strain>
    </source>
</reference>
<sequence length="451" mass="49235">MEKYQKQIKPILFLAWPAIIQEAMNVVVSYVDTAMVGALGANASAAVGLTSTVCWLVTSIAIAFGVGILAVCAQAVGANNQEKVQRTGQQALFFTLIVGLTLTVICVAIAPYLPGWLNGAPAIRKDATTYFLIISIPLLFRCTVLILSSLLRGVSDMKTPMLISLYMNLINIVFNFFLIYPTRQIFGITVYGANMGVAGAAIATAISFVAGGVMMFVRYYRNPTFNFKKTGFHFYPAEFKECLSIGIPVVLERSVICLGQVTFSSLIAKLGVVQFAAHTIAIQAEQAFYIPGYGFQSAASTLVGNAIGQKSEHRVKEVTYLICAMTVLLMIICGGLLFVFAENLMGIFTPDPEVIRLGARVLRIVSVSEPFYGILIILEGTFNGMGDTKAPFVFSLITMWGIRVTGSFIMINLLNLGIEAVWVMMVVDNVSRCFLLARRFLKGGWKYRLNT</sequence>
<keyword evidence="7" id="KW-1003">Cell membrane</keyword>
<evidence type="ECO:0000256" key="12">
    <source>
        <dbReference type="ARBA" id="ARBA00031636"/>
    </source>
</evidence>